<comment type="catalytic activity">
    <reaction evidence="13 16">
        <text>ATP + H2O = ADP + phosphate + H(+)</text>
        <dbReference type="Rhea" id="RHEA:13065"/>
        <dbReference type="ChEBI" id="CHEBI:15377"/>
        <dbReference type="ChEBI" id="CHEBI:15378"/>
        <dbReference type="ChEBI" id="CHEBI:30616"/>
        <dbReference type="ChEBI" id="CHEBI:43474"/>
        <dbReference type="ChEBI" id="CHEBI:456216"/>
        <dbReference type="EC" id="3.6.4.13"/>
    </reaction>
</comment>
<feature type="domain" description="DEAD-box RNA helicase Q" evidence="20">
    <location>
        <begin position="110"/>
        <end position="138"/>
    </location>
</feature>
<evidence type="ECO:0000256" key="7">
    <source>
        <dbReference type="ARBA" id="ARBA00022840"/>
    </source>
</evidence>
<dbReference type="SUPFAM" id="SSF52540">
    <property type="entry name" value="P-loop containing nucleoside triphosphate hydrolases"/>
    <property type="match status" value="2"/>
</dbReference>
<keyword evidence="2" id="KW-0690">Ribosome biogenesis</keyword>
<dbReference type="GO" id="GO:0005730">
    <property type="term" value="C:nucleolus"/>
    <property type="evidence" value="ECO:0007669"/>
    <property type="project" value="UniProtKB-SubCell"/>
</dbReference>
<evidence type="ECO:0000256" key="17">
    <source>
        <dbReference type="SAM" id="MobiDB-lite"/>
    </source>
</evidence>
<evidence type="ECO:0000256" key="6">
    <source>
        <dbReference type="ARBA" id="ARBA00022806"/>
    </source>
</evidence>
<evidence type="ECO:0000256" key="16">
    <source>
        <dbReference type="RuleBase" id="RU365068"/>
    </source>
</evidence>
<name>A0A3M9YJ34_9PEZI</name>
<dbReference type="GO" id="GO:0006364">
    <property type="term" value="P:rRNA processing"/>
    <property type="evidence" value="ECO:0007669"/>
    <property type="project" value="UniProtKB-KW"/>
</dbReference>
<dbReference type="InterPro" id="IPR001650">
    <property type="entry name" value="Helicase_C-like"/>
</dbReference>
<keyword evidence="6 15" id="KW-0347">Helicase</keyword>
<proteinExistence type="inferred from homology"/>
<dbReference type="Pfam" id="PF00270">
    <property type="entry name" value="DEAD"/>
    <property type="match status" value="1"/>
</dbReference>
<evidence type="ECO:0000313" key="22">
    <source>
        <dbReference type="Proteomes" id="UP000267145"/>
    </source>
</evidence>
<dbReference type="Pfam" id="PF00271">
    <property type="entry name" value="Helicase_C"/>
    <property type="match status" value="1"/>
</dbReference>
<feature type="compositionally biased region" description="Basic and acidic residues" evidence="17">
    <location>
        <begin position="576"/>
        <end position="586"/>
    </location>
</feature>
<dbReference type="SMART" id="SM01178">
    <property type="entry name" value="DUF4217"/>
    <property type="match status" value="1"/>
</dbReference>
<feature type="compositionally biased region" description="Low complexity" evidence="17">
    <location>
        <begin position="74"/>
        <end position="87"/>
    </location>
</feature>
<dbReference type="EMBL" id="RBVV01000006">
    <property type="protein sequence ID" value="RNJ60557.1"/>
    <property type="molecule type" value="Genomic_DNA"/>
</dbReference>
<keyword evidence="9" id="KW-0539">Nucleus</keyword>
<sequence length="706" mass="78467">MVDAASNKKRKLRDANGDKAAARKAAEAPVAVSRKSKKQKQAKDAAEESEDNFESGSEEEEQDEEDEDEDPEAAEANAEAVATAANDQDVDLEIPNREALTLPPSGEEAQDFSQLNLSEKTMKAIEGMGFTKMTEIQRRGIPPLLTGRDVLGAAKTGSGKTLAFLIPAIEMLSSLRFKPRNGTGVIVVSPTRELALQIFGVARELMEHHSQTYGIVIGGANRRAEAEKLAKGVNLIIATPGRLLDHLQNTPFVFKNLKTLIIDEADRILEIGFEDEMRQIVKILPSADRQTSLFSATQTTKVEDLARISLRAGPLYINVDQTKEHSTVEGLEQGYVICDEDKRFLLLFSFLKRNLKKKVIVFFSSCNSVKYHAELLNYIDLPVLSLHGKMKQQARTNTFFEFCNAKQGTLICTDVAARGLDIPSVDWSVSFDPPDAPTDYIHRVGRTARANAKGKSLLFLHPSEVGFLSHLKAARVPVVEFEFPASKVANIQALLEKLISQNYYLNKSAKDGYRSYLHAYASHSLRSVYDINKLDLAKLAKSFGFAVPPRVDVTVGASGRDKKVQGRRTYGIQPRQNDRFRQKENNSQETLAGDINIVRSHSQVVPRTMCIQIYTLHVSCDHHQYQNTFPCRSARGHNLGHPTRDLTLHHTKHLPASPPSESKLAMCTGELRNATRPVEGTCQACVRKAREKRGSMVVVFKRKSIH</sequence>
<dbReference type="SMART" id="SM00490">
    <property type="entry name" value="HELICc"/>
    <property type="match status" value="1"/>
</dbReference>
<evidence type="ECO:0000256" key="4">
    <source>
        <dbReference type="ARBA" id="ARBA00022741"/>
    </source>
</evidence>
<dbReference type="PROSITE" id="PS51192">
    <property type="entry name" value="HELICASE_ATP_BIND_1"/>
    <property type="match status" value="1"/>
</dbReference>
<dbReference type="AlphaFoldDB" id="A0A3M9YJ34"/>
<dbReference type="GO" id="GO:0003723">
    <property type="term" value="F:RNA binding"/>
    <property type="evidence" value="ECO:0007669"/>
    <property type="project" value="UniProtKB-UniRule"/>
</dbReference>
<dbReference type="PROSITE" id="PS51194">
    <property type="entry name" value="HELICASE_CTER"/>
    <property type="match status" value="1"/>
</dbReference>
<dbReference type="EC" id="3.6.4.13" evidence="16"/>
<keyword evidence="22" id="KW-1185">Reference proteome</keyword>
<evidence type="ECO:0000256" key="10">
    <source>
        <dbReference type="ARBA" id="ARBA00024310"/>
    </source>
</evidence>
<dbReference type="SMART" id="SM00487">
    <property type="entry name" value="DEXDc"/>
    <property type="match status" value="1"/>
</dbReference>
<dbReference type="Gene3D" id="3.40.50.300">
    <property type="entry name" value="P-loop containing nucleotide triphosphate hydrolases"/>
    <property type="match status" value="2"/>
</dbReference>
<dbReference type="InterPro" id="IPR011545">
    <property type="entry name" value="DEAD/DEAH_box_helicase_dom"/>
</dbReference>
<gene>
    <name evidence="21" type="primary">HAS1</name>
    <name evidence="21" type="ORF">D7B24_007481</name>
</gene>
<protein>
    <recommendedName>
        <fullName evidence="16">ATP-dependent RNA helicase</fullName>
        <ecNumber evidence="16">3.6.4.13</ecNumber>
    </recommendedName>
</protein>
<reference evidence="21 22" key="1">
    <citation type="submission" date="2018-10" db="EMBL/GenBank/DDBJ databases">
        <title>Genome sequence of Verticillium nonalfalfae VnAa140.</title>
        <authorList>
            <person name="Stajich J.E."/>
            <person name="Kasson M.T."/>
        </authorList>
    </citation>
    <scope>NUCLEOTIDE SEQUENCE [LARGE SCALE GENOMIC DNA]</scope>
    <source>
        <strain evidence="21 22">VnAa140</strain>
    </source>
</reference>
<evidence type="ECO:0000256" key="12">
    <source>
        <dbReference type="ARBA" id="ARBA00024365"/>
    </source>
</evidence>
<evidence type="ECO:0000256" key="15">
    <source>
        <dbReference type="RuleBase" id="RU000492"/>
    </source>
</evidence>
<dbReference type="InterPro" id="IPR014001">
    <property type="entry name" value="Helicase_ATP-bd"/>
</dbReference>
<feature type="short sequence motif" description="Q motif" evidence="14">
    <location>
        <begin position="110"/>
        <end position="138"/>
    </location>
</feature>
<comment type="function">
    <text evidence="10">ATP-dependent RNA helicase involved in 40S ribosomal subunit biogenesis. Required for the processing and cleavage of 35S pre-rRNA at sites A0, A1, and A2, leading to mature 18S rRNA.</text>
</comment>
<accession>A0A3M9YJ34</accession>
<comment type="domain">
    <text evidence="16">The Q motif is unique to and characteristic of the DEAD box family of RNA helicases and controls ATP binding and hydrolysis.</text>
</comment>
<evidence type="ECO:0000256" key="3">
    <source>
        <dbReference type="ARBA" id="ARBA00022552"/>
    </source>
</evidence>
<comment type="subunit">
    <text evidence="12">Associates in the nucleolus with the 60S and pre-60S ribosomal subunits.</text>
</comment>
<feature type="compositionally biased region" description="Basic and acidic residues" evidence="17">
    <location>
        <begin position="13"/>
        <end position="26"/>
    </location>
</feature>
<dbReference type="InterPro" id="IPR027417">
    <property type="entry name" value="P-loop_NTPase"/>
</dbReference>
<feature type="domain" description="Helicase C-terminal" evidence="19">
    <location>
        <begin position="330"/>
        <end position="499"/>
    </location>
</feature>
<comment type="function">
    <text evidence="16">RNA helicase.</text>
</comment>
<dbReference type="Proteomes" id="UP000267145">
    <property type="component" value="Unassembled WGS sequence"/>
</dbReference>
<dbReference type="InterPro" id="IPR025313">
    <property type="entry name" value="SPB4-like_CTE"/>
</dbReference>
<evidence type="ECO:0000256" key="14">
    <source>
        <dbReference type="PROSITE-ProRule" id="PRU00552"/>
    </source>
</evidence>
<keyword evidence="5 15" id="KW-0378">Hydrolase</keyword>
<evidence type="ECO:0000256" key="8">
    <source>
        <dbReference type="ARBA" id="ARBA00022884"/>
    </source>
</evidence>
<dbReference type="PANTHER" id="PTHR24031">
    <property type="entry name" value="RNA HELICASE"/>
    <property type="match status" value="1"/>
</dbReference>
<evidence type="ECO:0000259" key="18">
    <source>
        <dbReference type="PROSITE" id="PS51192"/>
    </source>
</evidence>
<dbReference type="InterPro" id="IPR000629">
    <property type="entry name" value="RNA-helicase_DEAD-box_CS"/>
</dbReference>
<feature type="region of interest" description="Disordered" evidence="17">
    <location>
        <begin position="564"/>
        <end position="588"/>
    </location>
</feature>
<evidence type="ECO:0000313" key="21">
    <source>
        <dbReference type="EMBL" id="RNJ60557.1"/>
    </source>
</evidence>
<dbReference type="CDD" id="cd17942">
    <property type="entry name" value="DEADc_DDX18"/>
    <property type="match status" value="1"/>
</dbReference>
<dbReference type="PROSITE" id="PS00039">
    <property type="entry name" value="DEAD_ATP_HELICASE"/>
    <property type="match status" value="1"/>
</dbReference>
<evidence type="ECO:0000256" key="2">
    <source>
        <dbReference type="ARBA" id="ARBA00022517"/>
    </source>
</evidence>
<keyword evidence="8 16" id="KW-0694">RNA-binding</keyword>
<feature type="region of interest" description="Disordered" evidence="17">
    <location>
        <begin position="1"/>
        <end position="92"/>
    </location>
</feature>
<dbReference type="CDD" id="cd18787">
    <property type="entry name" value="SF2_C_DEAD"/>
    <property type="match status" value="1"/>
</dbReference>
<evidence type="ECO:0000256" key="13">
    <source>
        <dbReference type="ARBA" id="ARBA00047984"/>
    </source>
</evidence>
<feature type="domain" description="Helicase ATP-binding" evidence="18">
    <location>
        <begin position="141"/>
        <end position="316"/>
    </location>
</feature>
<dbReference type="FunFam" id="3.40.50.300:FF:000460">
    <property type="entry name" value="RNA helicase"/>
    <property type="match status" value="1"/>
</dbReference>
<comment type="subcellular location">
    <subcellularLocation>
        <location evidence="1">Nucleus</location>
        <location evidence="1">Nucleolus</location>
    </subcellularLocation>
</comment>
<dbReference type="GeneID" id="39611170"/>
<comment type="similarity">
    <text evidence="11">Belongs to the DEAD box helicase family. DDX18/HAS1 subfamily.</text>
</comment>
<keyword evidence="4 15" id="KW-0547">Nucleotide-binding</keyword>
<dbReference type="GO" id="GO:0016887">
    <property type="term" value="F:ATP hydrolysis activity"/>
    <property type="evidence" value="ECO:0007669"/>
    <property type="project" value="RHEA"/>
</dbReference>
<dbReference type="GO" id="GO:0005524">
    <property type="term" value="F:ATP binding"/>
    <property type="evidence" value="ECO:0007669"/>
    <property type="project" value="UniProtKB-UniRule"/>
</dbReference>
<dbReference type="Pfam" id="PF13959">
    <property type="entry name" value="CTE_SPB4"/>
    <property type="match status" value="1"/>
</dbReference>
<keyword evidence="3" id="KW-0698">rRNA processing</keyword>
<dbReference type="InterPro" id="IPR044773">
    <property type="entry name" value="DDX18/Has1_DEADc"/>
</dbReference>
<evidence type="ECO:0000256" key="9">
    <source>
        <dbReference type="ARBA" id="ARBA00023242"/>
    </source>
</evidence>
<feature type="compositionally biased region" description="Acidic residues" evidence="17">
    <location>
        <begin position="47"/>
        <end position="73"/>
    </location>
</feature>
<dbReference type="GO" id="GO:0003724">
    <property type="term" value="F:RNA helicase activity"/>
    <property type="evidence" value="ECO:0007669"/>
    <property type="project" value="UniProtKB-EC"/>
</dbReference>
<dbReference type="PROSITE" id="PS51195">
    <property type="entry name" value="Q_MOTIF"/>
    <property type="match status" value="1"/>
</dbReference>
<dbReference type="RefSeq" id="XP_028498715.1">
    <property type="nucleotide sequence ID" value="XM_028641590.1"/>
</dbReference>
<keyword evidence="7 15" id="KW-0067">ATP-binding</keyword>
<organism evidence="21 22">
    <name type="scientific">Verticillium nonalfalfae</name>
    <dbReference type="NCBI Taxonomy" id="1051616"/>
    <lineage>
        <taxon>Eukaryota</taxon>
        <taxon>Fungi</taxon>
        <taxon>Dikarya</taxon>
        <taxon>Ascomycota</taxon>
        <taxon>Pezizomycotina</taxon>
        <taxon>Sordariomycetes</taxon>
        <taxon>Hypocreomycetidae</taxon>
        <taxon>Glomerellales</taxon>
        <taxon>Plectosphaerellaceae</taxon>
        <taxon>Verticillium</taxon>
    </lineage>
</organism>
<evidence type="ECO:0000256" key="1">
    <source>
        <dbReference type="ARBA" id="ARBA00004604"/>
    </source>
</evidence>
<dbReference type="STRING" id="1051616.A0A3M9YJ34"/>
<evidence type="ECO:0000256" key="5">
    <source>
        <dbReference type="ARBA" id="ARBA00022801"/>
    </source>
</evidence>
<comment type="caution">
    <text evidence="21">The sequence shown here is derived from an EMBL/GenBank/DDBJ whole genome shotgun (WGS) entry which is preliminary data.</text>
</comment>
<evidence type="ECO:0000259" key="20">
    <source>
        <dbReference type="PROSITE" id="PS51195"/>
    </source>
</evidence>
<dbReference type="FunFam" id="3.40.50.300:FF:000379">
    <property type="entry name" value="RNA helicase"/>
    <property type="match status" value="1"/>
</dbReference>
<evidence type="ECO:0000256" key="11">
    <source>
        <dbReference type="ARBA" id="ARBA00024357"/>
    </source>
</evidence>
<evidence type="ECO:0000259" key="19">
    <source>
        <dbReference type="PROSITE" id="PS51194"/>
    </source>
</evidence>
<dbReference type="InterPro" id="IPR014014">
    <property type="entry name" value="RNA_helicase_DEAD_Q_motif"/>
</dbReference>